<name>A0ABX8H3Z3_9BACT</name>
<evidence type="ECO:0000313" key="2">
    <source>
        <dbReference type="EMBL" id="QWG10615.1"/>
    </source>
</evidence>
<geneLocation type="plasmid" evidence="2 3">
    <name>p1</name>
</geneLocation>
<sequence length="211" mass="25279">MKYNLLYSFLFLCIIEIILSYISNNYLLKDKIFIDSYEYLLGEENVNNYLKNKVNNEYLEYLKTPFNIIFKTLLLSIMGLFGYIILKLKIYFSKLFKYVLLCQYILLIPTALKIVWFIWIEKLVFIGDFYSFSPWSMSYYLKEISLPPIFINWGKAINFFYILFILSLSYYIQKSHSNISLKQSIYAVIIGYTPFYLIGMTFLTFVLKLYT</sequence>
<dbReference type="EMBL" id="CP076130">
    <property type="protein sequence ID" value="QWG10615.1"/>
    <property type="molecule type" value="Genomic_DNA"/>
</dbReference>
<keyword evidence="1" id="KW-0812">Transmembrane</keyword>
<feature type="transmembrane region" description="Helical" evidence="1">
    <location>
        <begin position="150"/>
        <end position="172"/>
    </location>
</feature>
<dbReference type="RefSeq" id="WP_144077107.1">
    <property type="nucleotide sequence ID" value="NZ_CP076130.1"/>
</dbReference>
<accession>A0ABX8H3Z3</accession>
<protein>
    <recommendedName>
        <fullName evidence="4">Yip1 domain-containing protein</fullName>
    </recommendedName>
</protein>
<keyword evidence="1" id="KW-1133">Transmembrane helix</keyword>
<proteinExistence type="predicted"/>
<evidence type="ECO:0008006" key="4">
    <source>
        <dbReference type="Google" id="ProtNLM"/>
    </source>
</evidence>
<feature type="transmembrane region" description="Helical" evidence="1">
    <location>
        <begin position="184"/>
        <end position="207"/>
    </location>
</feature>
<keyword evidence="2" id="KW-0614">Plasmid</keyword>
<evidence type="ECO:0000313" key="3">
    <source>
        <dbReference type="Proteomes" id="UP000682802"/>
    </source>
</evidence>
<evidence type="ECO:0000256" key="1">
    <source>
        <dbReference type="SAM" id="Phobius"/>
    </source>
</evidence>
<feature type="transmembrane region" description="Helical" evidence="1">
    <location>
        <begin position="68"/>
        <end position="86"/>
    </location>
</feature>
<keyword evidence="1" id="KW-0472">Membrane</keyword>
<gene>
    <name evidence="2" type="ORF">KM029_24855</name>
</gene>
<feature type="transmembrane region" description="Helical" evidence="1">
    <location>
        <begin position="5"/>
        <end position="23"/>
    </location>
</feature>
<organism evidence="2 3">
    <name type="scientific">Flammeovirga kamogawensis</name>
    <dbReference type="NCBI Taxonomy" id="373891"/>
    <lineage>
        <taxon>Bacteria</taxon>
        <taxon>Pseudomonadati</taxon>
        <taxon>Bacteroidota</taxon>
        <taxon>Cytophagia</taxon>
        <taxon>Cytophagales</taxon>
        <taxon>Flammeovirgaceae</taxon>
        <taxon>Flammeovirga</taxon>
    </lineage>
</organism>
<feature type="transmembrane region" description="Helical" evidence="1">
    <location>
        <begin position="98"/>
        <end position="119"/>
    </location>
</feature>
<reference evidence="2 3" key="1">
    <citation type="submission" date="2021-05" db="EMBL/GenBank/DDBJ databases">
        <title>Comparative genomic studies on the polysaccharide-degrading batcterial strains of the Flammeovirga genus.</title>
        <authorList>
            <person name="Zewei F."/>
            <person name="Zheng Z."/>
            <person name="Yu L."/>
            <person name="Ruyue G."/>
            <person name="Yanhong M."/>
            <person name="Yuanyuan C."/>
            <person name="Jingyan G."/>
            <person name="Wenjun H."/>
        </authorList>
    </citation>
    <scope>NUCLEOTIDE SEQUENCE [LARGE SCALE GENOMIC DNA]</scope>
    <source>
        <strain evidence="2 3">YS10</strain>
        <plasmid evidence="2 3">p1</plasmid>
    </source>
</reference>
<keyword evidence="3" id="KW-1185">Reference proteome</keyword>
<dbReference type="Proteomes" id="UP000682802">
    <property type="component" value="Plasmid p1"/>
</dbReference>